<evidence type="ECO:0000313" key="2">
    <source>
        <dbReference type="EMBL" id="MBR8827245.1"/>
    </source>
</evidence>
<dbReference type="SUPFAM" id="SSF111283">
    <property type="entry name" value="Putative modulator of DNA gyrase, PmbA/TldD"/>
    <property type="match status" value="1"/>
</dbReference>
<protein>
    <submittedName>
        <fullName evidence="2">TldD/PmbA family protein</fullName>
    </submittedName>
</protein>
<sequence>MTEEAEKLLELAQKKGAEQAEVYQAKALSHPVYFEANRLKQLESCESEGIALRIWRAGCPGLAVAYGNVEPEILVEKAIALSQLNPPETIELTPPRTAIYPTFGETVPVETLIEIGKNAIAQIRDAYPEILCSAEFECETETTILVNSLGLHCQYTDISLSYYLGVELIKGEDFLGIYGGQYSRNKLETNEVVEQIIQRLTWASNNVDPPTGKVPILFTANAATMLWGTVSAALSGKNVLEGSSPWSELLGKNVVADCLTLAQKPNLEPHNCPFDDEGTLTQELNLITSGKLQQFYTDRTTARGLKMETTGNGFRPSLGGYPTPDLVNLIIQPGVGSLKDLISELDEAIVVDQILGGGADISGDFSINLDLGYRVRKGEIVGRVKDTMVAGNVYHALKQVVKLGGDVDWNGSTLTPSLIVDGLSVIG</sequence>
<dbReference type="InterPro" id="IPR047657">
    <property type="entry name" value="PmbA"/>
</dbReference>
<dbReference type="EMBL" id="JADQBC010000024">
    <property type="protein sequence ID" value="MBR8827245.1"/>
    <property type="molecule type" value="Genomic_DNA"/>
</dbReference>
<proteinExistence type="predicted"/>
<dbReference type="Proteomes" id="UP000767446">
    <property type="component" value="Unassembled WGS sequence"/>
</dbReference>
<dbReference type="InterPro" id="IPR035068">
    <property type="entry name" value="TldD/PmbA_N"/>
</dbReference>
<dbReference type="Gene3D" id="3.30.2290.10">
    <property type="entry name" value="PmbA/TldD superfamily"/>
    <property type="match status" value="1"/>
</dbReference>
<dbReference type="AlphaFoldDB" id="A0A941JUP4"/>
<dbReference type="GO" id="GO:0005829">
    <property type="term" value="C:cytosol"/>
    <property type="evidence" value="ECO:0007669"/>
    <property type="project" value="TreeGrafter"/>
</dbReference>
<reference evidence="2" key="1">
    <citation type="submission" date="2021-02" db="EMBL/GenBank/DDBJ databases">
        <title>Metagenome analyses of Stigonema ocellatum DSM 106950, Chlorogloea purpurea SAG 13.99 and Gomphosphaeria aponina DSM 107014.</title>
        <authorList>
            <person name="Marter P."/>
            <person name="Huang S."/>
        </authorList>
    </citation>
    <scope>NUCLEOTIDE SEQUENCE</scope>
    <source>
        <strain evidence="2">JP213</strain>
    </source>
</reference>
<name>A0A941JUP4_9CHRO</name>
<dbReference type="PANTHER" id="PTHR43421">
    <property type="entry name" value="METALLOPROTEASE PMBA"/>
    <property type="match status" value="1"/>
</dbReference>
<dbReference type="Pfam" id="PF19289">
    <property type="entry name" value="PmbA_TldD_3rd"/>
    <property type="match status" value="1"/>
</dbReference>
<dbReference type="InterPro" id="IPR045569">
    <property type="entry name" value="Metalloprtase-TldD/E_C"/>
</dbReference>
<gene>
    <name evidence="2" type="ORF">DSM107014_04960</name>
</gene>
<dbReference type="GO" id="GO:0008237">
    <property type="term" value="F:metallopeptidase activity"/>
    <property type="evidence" value="ECO:0007669"/>
    <property type="project" value="InterPro"/>
</dbReference>
<dbReference type="InterPro" id="IPR036059">
    <property type="entry name" value="TldD/PmbA_sf"/>
</dbReference>
<accession>A0A941JUP4</accession>
<organism evidence="2 3">
    <name type="scientific">Gomphosphaeria aponina SAG 52.96 = DSM 107014</name>
    <dbReference type="NCBI Taxonomy" id="1521640"/>
    <lineage>
        <taxon>Bacteria</taxon>
        <taxon>Bacillati</taxon>
        <taxon>Cyanobacteriota</taxon>
        <taxon>Cyanophyceae</taxon>
        <taxon>Oscillatoriophycideae</taxon>
        <taxon>Chroococcales</taxon>
        <taxon>Gomphosphaeriaceae</taxon>
        <taxon>Gomphosphaeria</taxon>
    </lineage>
</organism>
<comment type="caution">
    <text evidence="2">The sequence shown here is derived from an EMBL/GenBank/DDBJ whole genome shotgun (WGS) entry which is preliminary data.</text>
</comment>
<evidence type="ECO:0000313" key="3">
    <source>
        <dbReference type="Proteomes" id="UP000767446"/>
    </source>
</evidence>
<dbReference type="PANTHER" id="PTHR43421:SF1">
    <property type="entry name" value="METALLOPROTEASE PMBA"/>
    <property type="match status" value="1"/>
</dbReference>
<dbReference type="GO" id="GO:0006508">
    <property type="term" value="P:proteolysis"/>
    <property type="evidence" value="ECO:0007669"/>
    <property type="project" value="InterPro"/>
</dbReference>
<evidence type="ECO:0000259" key="1">
    <source>
        <dbReference type="Pfam" id="PF19289"/>
    </source>
</evidence>
<feature type="domain" description="Metalloprotease TldD/E C-terminal" evidence="1">
    <location>
        <begin position="211"/>
        <end position="427"/>
    </location>
</feature>